<keyword evidence="2" id="KW-1185">Reference proteome</keyword>
<evidence type="ECO:0000313" key="2">
    <source>
        <dbReference type="Proteomes" id="UP000092582"/>
    </source>
</evidence>
<evidence type="ECO:0000313" key="1">
    <source>
        <dbReference type="EMBL" id="ANP73606.1"/>
    </source>
</evidence>
<reference evidence="1 2" key="1">
    <citation type="submission" date="2016-06" db="EMBL/GenBank/DDBJ databases">
        <title>Genome sequencing of Cryobacterium arcticum PAMC 27867.</title>
        <authorList>
            <person name="Lee J."/>
            <person name="Kim O.-S."/>
        </authorList>
    </citation>
    <scope>NUCLEOTIDE SEQUENCE [LARGE SCALE GENOMIC DNA]</scope>
    <source>
        <strain evidence="1 2">PAMC 27867</strain>
    </source>
</reference>
<dbReference type="Proteomes" id="UP000092582">
    <property type="component" value="Chromosome 1"/>
</dbReference>
<accession>A0A1B1BM84</accession>
<dbReference type="KEGG" id="cart:PA27867_2666"/>
<gene>
    <name evidence="1" type="ORF">PA27867_2666</name>
</gene>
<protein>
    <submittedName>
        <fullName evidence="1">Uncharacterized protein</fullName>
    </submittedName>
</protein>
<dbReference type="AlphaFoldDB" id="A0A1B1BM84"/>
<sequence>MARGGPLAFTVGGADFAKVRLLLRAGKLTGRVPVVSVGVRWCVREVGLRGLLRQAQHGVDKLDRCVVAMCLRDVPIPVVEVRWCVREVGLRGLDKLDRRVVATCLRVVPISLVEPVETP</sequence>
<dbReference type="STRING" id="670052.PA27867_2666"/>
<proteinExistence type="predicted"/>
<organism evidence="1 2">
    <name type="scientific">Cryobacterium arcticum</name>
    <dbReference type="NCBI Taxonomy" id="670052"/>
    <lineage>
        <taxon>Bacteria</taxon>
        <taxon>Bacillati</taxon>
        <taxon>Actinomycetota</taxon>
        <taxon>Actinomycetes</taxon>
        <taxon>Micrococcales</taxon>
        <taxon>Microbacteriaceae</taxon>
        <taxon>Cryobacterium</taxon>
    </lineage>
</organism>
<name>A0A1B1BM84_9MICO</name>
<dbReference type="EMBL" id="CP016282">
    <property type="protein sequence ID" value="ANP73606.1"/>
    <property type="molecule type" value="Genomic_DNA"/>
</dbReference>